<reference evidence="2" key="2">
    <citation type="submission" date="2003-05" db="EMBL/GenBank/DDBJ databases">
        <authorList>
            <person name="Buell C.R."/>
            <person name="Wing R.A."/>
            <person name="McCombie W.R."/>
            <person name="Messing J."/>
            <person name="Yuan Q."/>
            <person name="Ouyang S."/>
        </authorList>
    </citation>
    <scope>NUCLEOTIDE SEQUENCE</scope>
</reference>
<name>Q7XDH0_ORYSJ</name>
<sequence>MAYLLEPDFLPPYTIFWMEDGMPELMGMLLDRNTHQGFPNRRGQGYRAPAEVTTVFILPYPRGKPGNRDNLTVTGGKKQRRHSPYPYKHLQRLRLTVDSIDRRHADRRGPRVDAN</sequence>
<evidence type="ECO:0000256" key="1">
    <source>
        <dbReference type="SAM" id="MobiDB-lite"/>
    </source>
</evidence>
<dbReference type="EMBL" id="DP000086">
    <property type="protein sequence ID" value="AAP54241.2"/>
    <property type="molecule type" value="Genomic_DNA"/>
</dbReference>
<reference evidence="2" key="1">
    <citation type="journal article" date="2003" name="Science">
        <title>In-depth view of structure, activity, and evolution of rice chromosome 10.</title>
        <authorList>
            <consortium name="Rice Chromosome 10 Sequencing Consortium"/>
        </authorList>
    </citation>
    <scope>NUCLEOTIDE SEQUENCE [LARGE SCALE GENOMIC DNA]</scope>
</reference>
<reference evidence="2" key="3">
    <citation type="submission" date="2006-07" db="EMBL/GenBank/DDBJ databases">
        <authorList>
            <person name="Buell R."/>
        </authorList>
    </citation>
    <scope>NUCLEOTIDE SEQUENCE</scope>
</reference>
<dbReference type="AlphaFoldDB" id="Q7XDH0"/>
<proteinExistence type="predicted"/>
<organism evidence="2">
    <name type="scientific">Oryza sativa subsp. japonica</name>
    <name type="common">Rice</name>
    <dbReference type="NCBI Taxonomy" id="39947"/>
    <lineage>
        <taxon>Eukaryota</taxon>
        <taxon>Viridiplantae</taxon>
        <taxon>Streptophyta</taxon>
        <taxon>Embryophyta</taxon>
        <taxon>Tracheophyta</taxon>
        <taxon>Spermatophyta</taxon>
        <taxon>Magnoliopsida</taxon>
        <taxon>Liliopsida</taxon>
        <taxon>Poales</taxon>
        <taxon>Poaceae</taxon>
        <taxon>BOP clade</taxon>
        <taxon>Oryzoideae</taxon>
        <taxon>Oryzeae</taxon>
        <taxon>Oryzinae</taxon>
        <taxon>Oryza</taxon>
        <taxon>Oryza sativa</taxon>
    </lineage>
</organism>
<evidence type="ECO:0000313" key="2">
    <source>
        <dbReference type="EMBL" id="AAP54241.2"/>
    </source>
</evidence>
<protein>
    <submittedName>
        <fullName evidence="2">Transposon protein, putative, unclassified</fullName>
    </submittedName>
</protein>
<gene>
    <name evidence="2" type="ordered locus">LOC_Os10g33380</name>
</gene>
<feature type="region of interest" description="Disordered" evidence="1">
    <location>
        <begin position="59"/>
        <end position="88"/>
    </location>
</feature>
<accession>Q7XDH0</accession>